<feature type="compositionally biased region" description="Low complexity" evidence="1">
    <location>
        <begin position="127"/>
        <end position="142"/>
    </location>
</feature>
<evidence type="ECO:0000313" key="2">
    <source>
        <dbReference type="EMBL" id="JAI32672.1"/>
    </source>
</evidence>
<dbReference type="EMBL" id="GDHF01019642">
    <property type="protein sequence ID" value="JAI32672.1"/>
    <property type="molecule type" value="Transcribed_RNA"/>
</dbReference>
<protein>
    <submittedName>
        <fullName evidence="2">Uncharacterized protein</fullName>
    </submittedName>
</protein>
<reference evidence="2" key="1">
    <citation type="submission" date="2015-06" db="EMBL/GenBank/DDBJ databases">
        <authorList>
            <person name="Hoefler B.C."/>
            <person name="Straight P.D."/>
        </authorList>
    </citation>
    <scope>NUCLEOTIDE SEQUENCE</scope>
</reference>
<proteinExistence type="predicted"/>
<gene>
    <name evidence="2" type="ORF">c0_g1_i1</name>
</gene>
<feature type="compositionally biased region" description="Low complexity" evidence="1">
    <location>
        <begin position="201"/>
        <end position="214"/>
    </location>
</feature>
<sequence>MENLCCSDIIYNHKKFDMLRKKLREIIAEKSNMREKQNKNATSTPHLRGKKFRKISSLCLTPETDTSLSPIKAPDSNVTATAIVTESSVVGRNLKRKHVTADDDDLNMKVAVTTKKQRKSSVKEETSYTVPPTPSSATTPISARRRKTRQESSKENTHFVHITGDDDEEYNGAAINRARSNAVPSAPNTEHKVKTTRVRRSSAIPTPPSTISNSLEEDQPSCNMQFGAIKSRLRRKSENSKYDAIIHYINTMKSD</sequence>
<evidence type="ECO:0000256" key="1">
    <source>
        <dbReference type="SAM" id="MobiDB-lite"/>
    </source>
</evidence>
<organism evidence="2">
    <name type="scientific">Bactrocera latifrons</name>
    <name type="common">Malaysian fruit fly</name>
    <name type="synonym">Chaetodacus latifrons</name>
    <dbReference type="NCBI Taxonomy" id="174628"/>
    <lineage>
        <taxon>Eukaryota</taxon>
        <taxon>Metazoa</taxon>
        <taxon>Ecdysozoa</taxon>
        <taxon>Arthropoda</taxon>
        <taxon>Hexapoda</taxon>
        <taxon>Insecta</taxon>
        <taxon>Pterygota</taxon>
        <taxon>Neoptera</taxon>
        <taxon>Endopterygota</taxon>
        <taxon>Diptera</taxon>
        <taxon>Brachycera</taxon>
        <taxon>Muscomorpha</taxon>
        <taxon>Tephritoidea</taxon>
        <taxon>Tephritidae</taxon>
        <taxon>Bactrocera</taxon>
        <taxon>Bactrocera</taxon>
    </lineage>
</organism>
<name>A0A0K8V168_BACLA</name>
<dbReference type="AlphaFoldDB" id="A0A0K8V168"/>
<accession>A0A0K8V168</accession>
<feature type="region of interest" description="Disordered" evidence="1">
    <location>
        <begin position="114"/>
        <end position="156"/>
    </location>
</feature>
<feature type="region of interest" description="Disordered" evidence="1">
    <location>
        <begin position="182"/>
        <end position="219"/>
    </location>
</feature>